<dbReference type="Pfam" id="PF02653">
    <property type="entry name" value="BPD_transp_2"/>
    <property type="match status" value="1"/>
</dbReference>
<evidence type="ECO:0000256" key="5">
    <source>
        <dbReference type="ARBA" id="ARBA00022692"/>
    </source>
</evidence>
<dbReference type="GO" id="GO:0022857">
    <property type="term" value="F:transmembrane transporter activity"/>
    <property type="evidence" value="ECO:0007669"/>
    <property type="project" value="InterPro"/>
</dbReference>
<keyword evidence="10" id="KW-0378">Hydrolase</keyword>
<dbReference type="RefSeq" id="WP_015798417.1">
    <property type="nucleotide sequence ID" value="NC_013124.1"/>
</dbReference>
<feature type="transmembrane region" description="Helical" evidence="9">
    <location>
        <begin position="236"/>
        <end position="255"/>
    </location>
</feature>
<feature type="transmembrane region" description="Helical" evidence="9">
    <location>
        <begin position="293"/>
        <end position="312"/>
    </location>
</feature>
<feature type="transmembrane region" description="Helical" evidence="9">
    <location>
        <begin position="318"/>
        <end position="336"/>
    </location>
</feature>
<evidence type="ECO:0000256" key="9">
    <source>
        <dbReference type="SAM" id="Phobius"/>
    </source>
</evidence>
<keyword evidence="5 9" id="KW-0812">Transmembrane</keyword>
<feature type="transmembrane region" description="Helical" evidence="9">
    <location>
        <begin position="267"/>
        <end position="286"/>
    </location>
</feature>
<dbReference type="AlphaFoldDB" id="C7LYX3"/>
<feature type="transmembrane region" description="Helical" evidence="9">
    <location>
        <begin position="115"/>
        <end position="138"/>
    </location>
</feature>
<dbReference type="InterPro" id="IPR001851">
    <property type="entry name" value="ABC_transp_permease"/>
</dbReference>
<evidence type="ECO:0000256" key="2">
    <source>
        <dbReference type="ARBA" id="ARBA00022448"/>
    </source>
</evidence>
<dbReference type="PANTHER" id="PTHR32196">
    <property type="entry name" value="ABC TRANSPORTER PERMEASE PROTEIN YPHD-RELATED-RELATED"/>
    <property type="match status" value="1"/>
</dbReference>
<dbReference type="OrthoDB" id="9808136at2"/>
<dbReference type="STRING" id="525909.Afer_0993"/>
<keyword evidence="6 9" id="KW-1133">Transmembrane helix</keyword>
<accession>C7LYX3</accession>
<dbReference type="Proteomes" id="UP000000771">
    <property type="component" value="Chromosome"/>
</dbReference>
<evidence type="ECO:0000313" key="10">
    <source>
        <dbReference type="EMBL" id="ACU53931.1"/>
    </source>
</evidence>
<name>C7LYX3_ACIFD</name>
<evidence type="ECO:0000313" key="11">
    <source>
        <dbReference type="Proteomes" id="UP000000771"/>
    </source>
</evidence>
<feature type="transmembrane region" description="Helical" evidence="9">
    <location>
        <begin position="58"/>
        <end position="80"/>
    </location>
</feature>
<dbReference type="EMBL" id="CP001631">
    <property type="protein sequence ID" value="ACU53931.1"/>
    <property type="molecule type" value="Genomic_DNA"/>
</dbReference>
<dbReference type="GO" id="GO:0016787">
    <property type="term" value="F:hydrolase activity"/>
    <property type="evidence" value="ECO:0007669"/>
    <property type="project" value="UniProtKB-KW"/>
</dbReference>
<comment type="subcellular location">
    <subcellularLocation>
        <location evidence="1">Cell membrane</location>
        <topology evidence="1">Multi-pass membrane protein</topology>
    </subcellularLocation>
</comment>
<organism evidence="10 11">
    <name type="scientific">Acidimicrobium ferrooxidans (strain DSM 10331 / JCM 15462 / NBRC 103882 / ICP)</name>
    <dbReference type="NCBI Taxonomy" id="525909"/>
    <lineage>
        <taxon>Bacteria</taxon>
        <taxon>Bacillati</taxon>
        <taxon>Actinomycetota</taxon>
        <taxon>Acidimicrobiia</taxon>
        <taxon>Acidimicrobiales</taxon>
        <taxon>Acidimicrobiaceae</taxon>
        <taxon>Acidimicrobium</taxon>
    </lineage>
</organism>
<dbReference type="HOGENOM" id="CLU_028880_1_0_11"/>
<feature type="transmembrane region" description="Helical" evidence="9">
    <location>
        <begin position="176"/>
        <end position="207"/>
    </location>
</feature>
<evidence type="ECO:0000256" key="3">
    <source>
        <dbReference type="ARBA" id="ARBA00022475"/>
    </source>
</evidence>
<protein>
    <recommendedName>
        <fullName evidence="8">Autoinducer 2 import system permease protein LsrD</fullName>
    </recommendedName>
</protein>
<feature type="transmembrane region" description="Helical" evidence="9">
    <location>
        <begin position="26"/>
        <end position="46"/>
    </location>
</feature>
<reference evidence="10 11" key="1">
    <citation type="journal article" date="2009" name="Stand. Genomic Sci.">
        <title>Complete genome sequence of Acidimicrobium ferrooxidans type strain (ICP).</title>
        <authorList>
            <person name="Clum A."/>
            <person name="Nolan M."/>
            <person name="Lang E."/>
            <person name="Glavina Del Rio T."/>
            <person name="Tice H."/>
            <person name="Copeland A."/>
            <person name="Cheng J.F."/>
            <person name="Lucas S."/>
            <person name="Chen F."/>
            <person name="Bruce D."/>
            <person name="Goodwin L."/>
            <person name="Pitluck S."/>
            <person name="Ivanova N."/>
            <person name="Mavrommatis K."/>
            <person name="Mikhailova N."/>
            <person name="Pati A."/>
            <person name="Chen A."/>
            <person name="Palaniappan K."/>
            <person name="Goker M."/>
            <person name="Spring S."/>
            <person name="Land M."/>
            <person name="Hauser L."/>
            <person name="Chang Y.J."/>
            <person name="Jeffries C.C."/>
            <person name="Chain P."/>
            <person name="Bristow J."/>
            <person name="Eisen J.A."/>
            <person name="Markowitz V."/>
            <person name="Hugenholtz P."/>
            <person name="Kyrpides N.C."/>
            <person name="Klenk H.P."/>
            <person name="Lapidus A."/>
        </authorList>
    </citation>
    <scope>NUCLEOTIDE SEQUENCE [LARGE SCALE GENOMIC DNA]</scope>
    <source>
        <strain evidence="11">DSM 10331 / JCM 15462 / NBRC 103882 / ICP</strain>
    </source>
</reference>
<keyword evidence="4" id="KW-0997">Cell inner membrane</keyword>
<sequence>MSLTRDDDAAPAAVTSRPTTPTLRRIVTNQQFVLVVVLIALILFFGARNTLFFRIGEFTNLLTDFSGLVMIAIAEAFVIIAGGIDLAVGSTAAVTGVIVAGWIQPLVTHGDNLAVILVLGTILCAGLGAVAGAISALLITVFRLVPFVATLITYSAGAGLALVISNGAPVGYDPRAIVWSTSGISLFTWLDIIVIVIAIVLGVVLHFTVYGRYTYAIGSNEFAALAAGIKTRRHVASIYILSGVLAGLTGMFFYIRSGSAAPTTEVSNSANLLAIAAVVIGGASLYGGVGRWWGVILGAALLTVVSDGLIFINVAPTWIQVVVGAIIALAALLQTLRRRSNATGRMTT</sequence>
<feature type="transmembrane region" description="Helical" evidence="9">
    <location>
        <begin position="144"/>
        <end position="164"/>
    </location>
</feature>
<evidence type="ECO:0000256" key="8">
    <source>
        <dbReference type="ARBA" id="ARBA00039381"/>
    </source>
</evidence>
<dbReference type="PANTHER" id="PTHR32196:SF71">
    <property type="entry name" value="AUTOINDUCER 2 IMPORT SYSTEM PERMEASE PROTEIN LSRD"/>
    <property type="match status" value="1"/>
</dbReference>
<keyword evidence="7 9" id="KW-0472">Membrane</keyword>
<proteinExistence type="predicted"/>
<evidence type="ECO:0000256" key="6">
    <source>
        <dbReference type="ARBA" id="ARBA00022989"/>
    </source>
</evidence>
<feature type="transmembrane region" description="Helical" evidence="9">
    <location>
        <begin position="86"/>
        <end position="103"/>
    </location>
</feature>
<keyword evidence="3" id="KW-1003">Cell membrane</keyword>
<keyword evidence="2" id="KW-0813">Transport</keyword>
<evidence type="ECO:0000256" key="4">
    <source>
        <dbReference type="ARBA" id="ARBA00022519"/>
    </source>
</evidence>
<dbReference type="eggNOG" id="COG1172">
    <property type="taxonomic scope" value="Bacteria"/>
</dbReference>
<dbReference type="GO" id="GO:0005886">
    <property type="term" value="C:plasma membrane"/>
    <property type="evidence" value="ECO:0007669"/>
    <property type="project" value="UniProtKB-SubCell"/>
</dbReference>
<evidence type="ECO:0000256" key="1">
    <source>
        <dbReference type="ARBA" id="ARBA00004651"/>
    </source>
</evidence>
<evidence type="ECO:0000256" key="7">
    <source>
        <dbReference type="ARBA" id="ARBA00023136"/>
    </source>
</evidence>
<gene>
    <name evidence="10" type="ordered locus">Afer_0993</name>
</gene>
<keyword evidence="11" id="KW-1185">Reference proteome</keyword>
<dbReference type="KEGG" id="afo:Afer_0993"/>
<dbReference type="CDD" id="cd06579">
    <property type="entry name" value="TM_PBP1_transp_AraH_like"/>
    <property type="match status" value="1"/>
</dbReference>